<keyword evidence="2" id="KW-1185">Reference proteome</keyword>
<accession>A0A517N7J9</accession>
<dbReference type="KEGG" id="rlc:K227x_14940"/>
<evidence type="ECO:0000313" key="2">
    <source>
        <dbReference type="Proteomes" id="UP000318538"/>
    </source>
</evidence>
<organism evidence="1 2">
    <name type="scientific">Rubripirellula lacrimiformis</name>
    <dbReference type="NCBI Taxonomy" id="1930273"/>
    <lineage>
        <taxon>Bacteria</taxon>
        <taxon>Pseudomonadati</taxon>
        <taxon>Planctomycetota</taxon>
        <taxon>Planctomycetia</taxon>
        <taxon>Pirellulales</taxon>
        <taxon>Pirellulaceae</taxon>
        <taxon>Rubripirellula</taxon>
    </lineage>
</organism>
<dbReference type="Proteomes" id="UP000318538">
    <property type="component" value="Chromosome"/>
</dbReference>
<evidence type="ECO:0000313" key="1">
    <source>
        <dbReference type="EMBL" id="QDT03114.1"/>
    </source>
</evidence>
<dbReference type="AlphaFoldDB" id="A0A517N7J9"/>
<proteinExistence type="predicted"/>
<reference evidence="1 2" key="1">
    <citation type="submission" date="2019-02" db="EMBL/GenBank/DDBJ databases">
        <title>Deep-cultivation of Planctomycetes and their phenomic and genomic characterization uncovers novel biology.</title>
        <authorList>
            <person name="Wiegand S."/>
            <person name="Jogler M."/>
            <person name="Boedeker C."/>
            <person name="Pinto D."/>
            <person name="Vollmers J."/>
            <person name="Rivas-Marin E."/>
            <person name="Kohn T."/>
            <person name="Peeters S.H."/>
            <person name="Heuer A."/>
            <person name="Rast P."/>
            <person name="Oberbeckmann S."/>
            <person name="Bunk B."/>
            <person name="Jeske O."/>
            <person name="Meyerdierks A."/>
            <person name="Storesund J.E."/>
            <person name="Kallscheuer N."/>
            <person name="Luecker S."/>
            <person name="Lage O.M."/>
            <person name="Pohl T."/>
            <person name="Merkel B.J."/>
            <person name="Hornburger P."/>
            <person name="Mueller R.-W."/>
            <person name="Bruemmer F."/>
            <person name="Labrenz M."/>
            <person name="Spormann A.M."/>
            <person name="Op den Camp H."/>
            <person name="Overmann J."/>
            <person name="Amann R."/>
            <person name="Jetten M.S.M."/>
            <person name="Mascher T."/>
            <person name="Medema M.H."/>
            <person name="Devos D.P."/>
            <person name="Kaster A.-K."/>
            <person name="Ovreas L."/>
            <person name="Rohde M."/>
            <person name="Galperin M.Y."/>
            <person name="Jogler C."/>
        </authorList>
    </citation>
    <scope>NUCLEOTIDE SEQUENCE [LARGE SCALE GENOMIC DNA]</scope>
    <source>
        <strain evidence="1 2">K22_7</strain>
    </source>
</reference>
<gene>
    <name evidence="1" type="ORF">K227x_14940</name>
</gene>
<protein>
    <submittedName>
        <fullName evidence="1">Uncharacterized protein</fullName>
    </submittedName>
</protein>
<sequence length="240" mass="26961">MTSKRFTSTETNLPSHVAAAMAPLLLASQYAQQVTSEPWEFAVEIGQLVTLGLTPNDLRWLVRSGLVTHQREVTLEGENGRHFQPEGDLTYCERSCFFLTDCGVQLAKKLYPATNVSLQVDYKPGDQQVSRNGVAKNQGLSQAAVPIWEAERRELRFDGAVVKHFKWVAVNQQAILDAFEEDGWPPRIDDPLPPNAEQDSKRRLADTIKCLNRKQRYAVIHFRGDGTGEGVIWEIVDLAE</sequence>
<dbReference type="EMBL" id="CP036525">
    <property type="protein sequence ID" value="QDT03114.1"/>
    <property type="molecule type" value="Genomic_DNA"/>
</dbReference>
<name>A0A517N7J9_9BACT</name>